<dbReference type="PIRSF" id="PIRSF002811">
    <property type="entry name" value="DnaG"/>
    <property type="match status" value="1"/>
</dbReference>
<dbReference type="InterPro" id="IPR037068">
    <property type="entry name" value="DNA_primase_core_N_sf"/>
</dbReference>
<keyword evidence="1 12" id="KW-0240">DNA-directed RNA polymerase</keyword>
<dbReference type="NCBIfam" id="TIGR01391">
    <property type="entry name" value="dnaG"/>
    <property type="match status" value="1"/>
</dbReference>
<dbReference type="FunFam" id="3.90.580.10:FF:000001">
    <property type="entry name" value="DNA primase"/>
    <property type="match status" value="1"/>
</dbReference>
<keyword evidence="4 12" id="KW-0548">Nucleotidyltransferase</keyword>
<dbReference type="GO" id="GO:1990077">
    <property type="term" value="C:primosome complex"/>
    <property type="evidence" value="ECO:0007669"/>
    <property type="project" value="UniProtKB-KW"/>
</dbReference>
<dbReference type="PANTHER" id="PTHR30313:SF2">
    <property type="entry name" value="DNA PRIMASE"/>
    <property type="match status" value="1"/>
</dbReference>
<dbReference type="SMART" id="SM00400">
    <property type="entry name" value="ZnF_CHCC"/>
    <property type="match status" value="1"/>
</dbReference>
<dbReference type="InterPro" id="IPR002694">
    <property type="entry name" value="Znf_CHC2"/>
</dbReference>
<comment type="domain">
    <text evidence="12">Contains an N-terminal zinc-binding domain, a central core domain that contains the primase activity, and a C-terminal DnaB-binding domain.</text>
</comment>
<evidence type="ECO:0000256" key="4">
    <source>
        <dbReference type="ARBA" id="ARBA00022695"/>
    </source>
</evidence>
<comment type="function">
    <text evidence="12 13">RNA polymerase that catalyzes the synthesis of short RNA molecules used as primers for DNA polymerase during DNA replication.</text>
</comment>
<dbReference type="GO" id="GO:0003677">
    <property type="term" value="F:DNA binding"/>
    <property type="evidence" value="ECO:0007669"/>
    <property type="project" value="UniProtKB-KW"/>
</dbReference>
<dbReference type="InterPro" id="IPR030846">
    <property type="entry name" value="DnaG_bac"/>
</dbReference>
<evidence type="ECO:0000256" key="14">
    <source>
        <dbReference type="PIRSR" id="PIRSR002811-1"/>
    </source>
</evidence>
<keyword evidence="6 12" id="KW-0479">Metal-binding</keyword>
<reference evidence="18" key="1">
    <citation type="submission" date="2017-09" db="EMBL/GenBank/DDBJ databases">
        <title>Depth-based differentiation of microbial function through sediment-hosted aquifers and enrichment of novel symbionts in the deep terrestrial subsurface.</title>
        <authorList>
            <person name="Probst A.J."/>
            <person name="Ladd B."/>
            <person name="Jarett J.K."/>
            <person name="Geller-Mcgrath D.E."/>
            <person name="Sieber C.M.K."/>
            <person name="Emerson J.B."/>
            <person name="Anantharaman K."/>
            <person name="Thomas B.C."/>
            <person name="Malmstrom R."/>
            <person name="Stieglmeier M."/>
            <person name="Klingl A."/>
            <person name="Woyke T."/>
            <person name="Ryan C.M."/>
            <person name="Banfield J.F."/>
        </authorList>
    </citation>
    <scope>NUCLEOTIDE SEQUENCE [LARGE SCALE GENOMIC DNA]</scope>
</reference>
<comment type="catalytic activity">
    <reaction evidence="12">
        <text>ssDNA + n NTP = ssDNA/pppN(pN)n-1 hybrid + (n-1) diphosphate.</text>
        <dbReference type="EC" id="2.7.7.101"/>
    </reaction>
</comment>
<dbReference type="EC" id="2.7.7.101" evidence="12"/>
<keyword evidence="3 12" id="KW-0808">Transferase</keyword>
<dbReference type="Gene3D" id="3.40.1360.10">
    <property type="match status" value="1"/>
</dbReference>
<dbReference type="Pfam" id="PF13155">
    <property type="entry name" value="Toprim_2"/>
    <property type="match status" value="1"/>
</dbReference>
<dbReference type="InterPro" id="IPR034151">
    <property type="entry name" value="TOPRIM_DnaG_bac"/>
</dbReference>
<feature type="domain" description="Toprim" evidence="16">
    <location>
        <begin position="257"/>
        <end position="340"/>
    </location>
</feature>
<dbReference type="HAMAP" id="MF_00974">
    <property type="entry name" value="DNA_primase_DnaG"/>
    <property type="match status" value="1"/>
</dbReference>
<evidence type="ECO:0000313" key="18">
    <source>
        <dbReference type="Proteomes" id="UP000231464"/>
    </source>
</evidence>
<keyword evidence="10 12" id="KW-0238">DNA-binding</keyword>
<evidence type="ECO:0000256" key="5">
    <source>
        <dbReference type="ARBA" id="ARBA00022705"/>
    </source>
</evidence>
<accession>A0A2M6WB18</accession>
<dbReference type="GO" id="GO:0005737">
    <property type="term" value="C:cytoplasm"/>
    <property type="evidence" value="ECO:0007669"/>
    <property type="project" value="TreeGrafter"/>
</dbReference>
<evidence type="ECO:0000256" key="9">
    <source>
        <dbReference type="ARBA" id="ARBA00022842"/>
    </source>
</evidence>
<organism evidence="17 18">
    <name type="scientific">Candidatus Kuenenbacteria bacterium CG10_big_fil_rev_8_21_14_0_10_36_11</name>
    <dbReference type="NCBI Taxonomy" id="1974618"/>
    <lineage>
        <taxon>Bacteria</taxon>
        <taxon>Candidatus Kueneniibacteriota</taxon>
    </lineage>
</organism>
<dbReference type="EMBL" id="PFBP01000015">
    <property type="protein sequence ID" value="PIT89987.1"/>
    <property type="molecule type" value="Genomic_DNA"/>
</dbReference>
<evidence type="ECO:0000256" key="15">
    <source>
        <dbReference type="SAM" id="Coils"/>
    </source>
</evidence>
<dbReference type="SMART" id="SM00493">
    <property type="entry name" value="TOPRIM"/>
    <property type="match status" value="1"/>
</dbReference>
<keyword evidence="7 12" id="KW-0863">Zinc-finger</keyword>
<dbReference type="Pfam" id="PF08275">
    <property type="entry name" value="DNAG_N"/>
    <property type="match status" value="1"/>
</dbReference>
<dbReference type="SUPFAM" id="SSF56731">
    <property type="entry name" value="DNA primase core"/>
    <property type="match status" value="1"/>
</dbReference>
<evidence type="ECO:0000313" key="17">
    <source>
        <dbReference type="EMBL" id="PIT89987.1"/>
    </source>
</evidence>
<evidence type="ECO:0000256" key="2">
    <source>
        <dbReference type="ARBA" id="ARBA00022515"/>
    </source>
</evidence>
<dbReference type="GO" id="GO:0008270">
    <property type="term" value="F:zinc ion binding"/>
    <property type="evidence" value="ECO:0007669"/>
    <property type="project" value="UniProtKB-UniRule"/>
</dbReference>
<dbReference type="InterPro" id="IPR016136">
    <property type="entry name" value="DNA_helicase_N/primase_C"/>
</dbReference>
<evidence type="ECO:0000256" key="11">
    <source>
        <dbReference type="ARBA" id="ARBA00023163"/>
    </source>
</evidence>
<dbReference type="GO" id="GO:0000428">
    <property type="term" value="C:DNA-directed RNA polymerase complex"/>
    <property type="evidence" value="ECO:0007669"/>
    <property type="project" value="UniProtKB-KW"/>
</dbReference>
<dbReference type="InterPro" id="IPR006171">
    <property type="entry name" value="TOPRIM_dom"/>
</dbReference>
<evidence type="ECO:0000256" key="1">
    <source>
        <dbReference type="ARBA" id="ARBA00022478"/>
    </source>
</evidence>
<evidence type="ECO:0000256" key="3">
    <source>
        <dbReference type="ARBA" id="ARBA00022679"/>
    </source>
</evidence>
<dbReference type="Gene3D" id="1.10.860.10">
    <property type="entry name" value="DNAb Helicase, Chain A"/>
    <property type="match status" value="1"/>
</dbReference>
<comment type="similarity">
    <text evidence="12 13">Belongs to the DnaG primase family.</text>
</comment>
<keyword evidence="11 12" id="KW-0804">Transcription</keyword>
<dbReference type="Gene3D" id="3.90.580.10">
    <property type="entry name" value="Zinc finger, CHC2-type domain"/>
    <property type="match status" value="1"/>
</dbReference>
<dbReference type="InterPro" id="IPR036977">
    <property type="entry name" value="DNA_primase_Znf_CHC2"/>
</dbReference>
<dbReference type="Pfam" id="PF01807">
    <property type="entry name" value="Zn_ribbon_DnaG"/>
    <property type="match status" value="1"/>
</dbReference>
<keyword evidence="2 12" id="KW-0639">Primosome</keyword>
<dbReference type="AlphaFoldDB" id="A0A2M6WB18"/>
<dbReference type="InterPro" id="IPR006295">
    <property type="entry name" value="DNA_primase_DnaG"/>
</dbReference>
<keyword evidence="5 12" id="KW-0235">DNA replication</keyword>
<keyword evidence="9" id="KW-0460">Magnesium</keyword>
<feature type="zinc finger region" description="CHC2-type" evidence="12 14">
    <location>
        <begin position="35"/>
        <end position="59"/>
    </location>
</feature>
<dbReference type="InterPro" id="IPR050219">
    <property type="entry name" value="DnaG_primase"/>
</dbReference>
<comment type="subunit">
    <text evidence="12">Monomer. Interacts with DnaB.</text>
</comment>
<keyword evidence="15" id="KW-0175">Coiled coil</keyword>
<comment type="cofactor">
    <cofactor evidence="12 13 14">
        <name>Zn(2+)</name>
        <dbReference type="ChEBI" id="CHEBI:29105"/>
    </cofactor>
    <text evidence="12 13 14">Binds 1 zinc ion per monomer.</text>
</comment>
<dbReference type="Pfam" id="PF10410">
    <property type="entry name" value="DnaB_bind"/>
    <property type="match status" value="1"/>
</dbReference>
<dbReference type="PROSITE" id="PS50880">
    <property type="entry name" value="TOPRIM"/>
    <property type="match status" value="1"/>
</dbReference>
<dbReference type="GO" id="GO:0003899">
    <property type="term" value="F:DNA-directed RNA polymerase activity"/>
    <property type="evidence" value="ECO:0007669"/>
    <property type="project" value="UniProtKB-UniRule"/>
</dbReference>
<keyword evidence="8 12" id="KW-0862">Zinc</keyword>
<comment type="caution">
    <text evidence="17">The sequence shown here is derived from an EMBL/GenBank/DDBJ whole genome shotgun (WGS) entry which is preliminary data.</text>
</comment>
<dbReference type="SUPFAM" id="SSF57783">
    <property type="entry name" value="Zinc beta-ribbon"/>
    <property type="match status" value="1"/>
</dbReference>
<evidence type="ECO:0000256" key="13">
    <source>
        <dbReference type="PIRNR" id="PIRNR002811"/>
    </source>
</evidence>
<dbReference type="PANTHER" id="PTHR30313">
    <property type="entry name" value="DNA PRIMASE"/>
    <property type="match status" value="1"/>
</dbReference>
<dbReference type="Proteomes" id="UP000231464">
    <property type="component" value="Unassembled WGS sequence"/>
</dbReference>
<evidence type="ECO:0000256" key="8">
    <source>
        <dbReference type="ARBA" id="ARBA00022833"/>
    </source>
</evidence>
<dbReference type="GO" id="GO:0006269">
    <property type="term" value="P:DNA replication, synthesis of primer"/>
    <property type="evidence" value="ECO:0007669"/>
    <property type="project" value="UniProtKB-UniRule"/>
</dbReference>
<evidence type="ECO:0000259" key="16">
    <source>
        <dbReference type="PROSITE" id="PS50880"/>
    </source>
</evidence>
<evidence type="ECO:0000256" key="6">
    <source>
        <dbReference type="ARBA" id="ARBA00022723"/>
    </source>
</evidence>
<dbReference type="InterPro" id="IPR013264">
    <property type="entry name" value="DNAG_N"/>
</dbReference>
<dbReference type="InterPro" id="IPR019475">
    <property type="entry name" value="DNA_primase_DnaB-bd"/>
</dbReference>
<evidence type="ECO:0000256" key="10">
    <source>
        <dbReference type="ARBA" id="ARBA00023125"/>
    </source>
</evidence>
<name>A0A2M6WB18_9BACT</name>
<gene>
    <name evidence="12" type="primary">dnaG</name>
    <name evidence="17" type="ORF">COU23_00985</name>
</gene>
<sequence length="598" mass="68319">MPTPVEDIKSKLDIVDLVQEYVPLKQSGANFKGLCPFHNEKTPSFMVSRERQFFKCFGCGEGGDIFTFLQKMENLEFPEVLKILAEKAGVKIVRQNYNPAFENLKTKLYNLHETAVQFYQEQLRLPTGRAALDYLLISRGLTENILKEFQIGLAPNTWDMLSKFLKTQGFSDQEIKQSGLVVEKTGDYNGLNYYDRFRWRIMFPILDHHGNIVGFTARALDKNESAKYINTPQTLIYNKSQVLYGLDKAKSAIREKGYVILVEGNMDVVASYKAGVKNVVASSGTSLTQDQLKNLKRYTENLALCFDADSAGVRAAERGVDLIWTNGMNVKVIILPEKFKDPDELVKNNPAVWATVSQRLINFMDYLLAVNLAGKNLADIDVKRQITAKILPWLNKLANPIDTDHYLKELSKRLNVSENSLKEVLQKMRVPKTKIAFGPKESADIVIKINKQKIVSERLLALLINSSDFLAMAIDKLAPEMIFNDYQEFYKELIFYYIKNNVFEAADFLSYLSADKKNLVFLADTLKLLFESEFANLSRLELNQEFNLSLNFLKREKITGRLKEIEEDLRLAERDGDRVRADALMQEFSELSREMGNA</sequence>
<proteinExistence type="inferred from homology"/>
<evidence type="ECO:0000256" key="12">
    <source>
        <dbReference type="HAMAP-Rule" id="MF_00974"/>
    </source>
</evidence>
<evidence type="ECO:0000256" key="7">
    <source>
        <dbReference type="ARBA" id="ARBA00022771"/>
    </source>
</evidence>
<protein>
    <recommendedName>
        <fullName evidence="12 13">DNA primase</fullName>
        <ecNumber evidence="12">2.7.7.101</ecNumber>
    </recommendedName>
</protein>
<dbReference type="Gene3D" id="3.90.980.10">
    <property type="entry name" value="DNA primase, catalytic core, N-terminal domain"/>
    <property type="match status" value="1"/>
</dbReference>
<dbReference type="CDD" id="cd03364">
    <property type="entry name" value="TOPRIM_DnaG_primases"/>
    <property type="match status" value="1"/>
</dbReference>
<feature type="coiled-coil region" evidence="15">
    <location>
        <begin position="555"/>
        <end position="582"/>
    </location>
</feature>